<evidence type="ECO:0000259" key="4">
    <source>
        <dbReference type="SMART" id="SM00797"/>
    </source>
</evidence>
<dbReference type="RefSeq" id="WP_057421124.1">
    <property type="nucleotide sequence ID" value="NZ_BMZW01000051.1"/>
</dbReference>
<reference evidence="5" key="2">
    <citation type="submission" date="2020-09" db="EMBL/GenBank/DDBJ databases">
        <title>Pseudomonas syringae pv. eriobotryae genome sequence causing loquat canker disease.</title>
        <authorList>
            <person name="Fukuda S."/>
            <person name="Tashiro H."/>
            <person name="Nagano Y."/>
        </authorList>
    </citation>
    <scope>NUCLEOTIDE SEQUENCE</scope>
    <source>
        <strain evidence="5">AM001</strain>
    </source>
</reference>
<dbReference type="InterPro" id="IPR029000">
    <property type="entry name" value="Cyclophilin-like_dom_sf"/>
</dbReference>
<dbReference type="Proteomes" id="UP000630864">
    <property type="component" value="Unassembled WGS sequence"/>
</dbReference>
<dbReference type="SMART" id="SM00797">
    <property type="entry name" value="AHS2"/>
    <property type="match status" value="1"/>
</dbReference>
<reference evidence="6 7" key="1">
    <citation type="submission" date="2018-08" db="EMBL/GenBank/DDBJ databases">
        <title>Recombination of ecologically and evolutionarily significant loci maintains genetic cohesion in the Pseudomonas syringae species complex.</title>
        <authorList>
            <person name="Dillon M."/>
            <person name="Thakur S."/>
            <person name="Almeida R.N.D."/>
            <person name="Weir B.S."/>
            <person name="Guttman D.S."/>
        </authorList>
    </citation>
    <scope>NUCLEOTIDE SEQUENCE [LARGE SCALE GENOMIC DNA]</scope>
    <source>
        <strain evidence="6 7">ICMP 8636</strain>
    </source>
</reference>
<dbReference type="NCBIfam" id="TIGR00724">
    <property type="entry name" value="urea_amlyse_rel"/>
    <property type="match status" value="1"/>
</dbReference>
<dbReference type="GO" id="GO:0005524">
    <property type="term" value="F:ATP binding"/>
    <property type="evidence" value="ECO:0007669"/>
    <property type="project" value="UniProtKB-KW"/>
</dbReference>
<dbReference type="PANTHER" id="PTHR43309">
    <property type="entry name" value="5-OXOPROLINASE SUBUNIT C"/>
    <property type="match status" value="1"/>
</dbReference>
<feature type="domain" description="Carboxyltransferase" evidence="4">
    <location>
        <begin position="23"/>
        <end position="304"/>
    </location>
</feature>
<dbReference type="Pfam" id="PF02626">
    <property type="entry name" value="CT_A_B"/>
    <property type="match status" value="1"/>
</dbReference>
<dbReference type="InterPro" id="IPR052708">
    <property type="entry name" value="PxpC"/>
</dbReference>
<dbReference type="AlphaFoldDB" id="A0A108WWD7"/>
<dbReference type="GO" id="GO:0016787">
    <property type="term" value="F:hydrolase activity"/>
    <property type="evidence" value="ECO:0007669"/>
    <property type="project" value="UniProtKB-KW"/>
</dbReference>
<gene>
    <name evidence="6" type="ORF">ALQ86_01745</name>
    <name evidence="5" type="ORF">PSE10A_53040</name>
</gene>
<keyword evidence="2 6" id="KW-0378">Hydrolase</keyword>
<evidence type="ECO:0000256" key="3">
    <source>
        <dbReference type="ARBA" id="ARBA00022840"/>
    </source>
</evidence>
<evidence type="ECO:0000256" key="2">
    <source>
        <dbReference type="ARBA" id="ARBA00022801"/>
    </source>
</evidence>
<comment type="caution">
    <text evidence="6">The sequence shown here is derived from an EMBL/GenBank/DDBJ whole genome shotgun (WGS) entry which is preliminary data.</text>
</comment>
<evidence type="ECO:0000256" key="1">
    <source>
        <dbReference type="ARBA" id="ARBA00022741"/>
    </source>
</evidence>
<proteinExistence type="predicted"/>
<evidence type="ECO:0000313" key="6">
    <source>
        <dbReference type="EMBL" id="RML95305.1"/>
    </source>
</evidence>
<keyword evidence="1" id="KW-0547">Nucleotide-binding</keyword>
<dbReference type="Proteomes" id="UP000272627">
    <property type="component" value="Unassembled WGS sequence"/>
</dbReference>
<organism evidence="6 7">
    <name type="scientific">Pseudomonas amygdali pv. eriobotryae</name>
    <dbReference type="NCBI Taxonomy" id="129137"/>
    <lineage>
        <taxon>Bacteria</taxon>
        <taxon>Pseudomonadati</taxon>
        <taxon>Pseudomonadota</taxon>
        <taxon>Gammaproteobacteria</taxon>
        <taxon>Pseudomonadales</taxon>
        <taxon>Pseudomonadaceae</taxon>
        <taxon>Pseudomonas</taxon>
        <taxon>Pseudomonas amygdali</taxon>
    </lineage>
</organism>
<dbReference type="Gene3D" id="2.40.100.10">
    <property type="entry name" value="Cyclophilin-like"/>
    <property type="match status" value="1"/>
</dbReference>
<evidence type="ECO:0000313" key="7">
    <source>
        <dbReference type="Proteomes" id="UP000272627"/>
    </source>
</evidence>
<sequence>MIEILSTGALNSVQDLGRQGYLNIGVGRSGAMDRLALSTANILAGNPPEYAGLEIVLFPMRFRFHTGCRFAIAGADAQAHLDGFELPPNWSSVAESGQTLVIQAPRFGARVYVSFAGGIDVPVLMGSRSTDLKSGFGGHEGRGLVRGDRLALNIVETNVKDGRGAASCRALPSMTTETLIRVLPAAQFEDFTADAVERFFSEPWKVTQEANRMGMRLSGTQLDLRHPTELLSHGILPGTVQVPPSGQPIIQMAEANTCGGYPKIANVIDSDLSLLGQAPVGSTLRFVRVDLAQSIEAQEQMEADLDALAAELTLSF</sequence>
<keyword evidence="3" id="KW-0067">ATP-binding</keyword>
<protein>
    <submittedName>
        <fullName evidence="6">Putative allophanate hydrolase subunit 2</fullName>
    </submittedName>
</protein>
<accession>A0A108WWD7</accession>
<dbReference type="SUPFAM" id="SSF50891">
    <property type="entry name" value="Cyclophilin-like"/>
    <property type="match status" value="1"/>
</dbReference>
<dbReference type="EMBL" id="RBOA01000470">
    <property type="protein sequence ID" value="RML95305.1"/>
    <property type="molecule type" value="Genomic_DNA"/>
</dbReference>
<dbReference type="EMBL" id="BMZW01000051">
    <property type="protein sequence ID" value="GFZ62793.1"/>
    <property type="molecule type" value="Genomic_DNA"/>
</dbReference>
<dbReference type="PANTHER" id="PTHR43309:SF3">
    <property type="entry name" value="5-OXOPROLINASE SUBUNIT C"/>
    <property type="match status" value="1"/>
</dbReference>
<name>A0A108WWD7_PSEA0</name>
<evidence type="ECO:0000313" key="5">
    <source>
        <dbReference type="EMBL" id="GFZ62793.1"/>
    </source>
</evidence>
<dbReference type="InterPro" id="IPR003778">
    <property type="entry name" value="CT_A_B"/>
</dbReference>